<organism evidence="2 3">
    <name type="scientific">Microbacterium azadirachtae</name>
    <dbReference type="NCBI Taxonomy" id="582680"/>
    <lineage>
        <taxon>Bacteria</taxon>
        <taxon>Bacillati</taxon>
        <taxon>Actinomycetota</taxon>
        <taxon>Actinomycetes</taxon>
        <taxon>Micrococcales</taxon>
        <taxon>Microbacteriaceae</taxon>
        <taxon>Microbacterium</taxon>
    </lineage>
</organism>
<evidence type="ECO:0000313" key="3">
    <source>
        <dbReference type="Proteomes" id="UP000198877"/>
    </source>
</evidence>
<evidence type="ECO:0000256" key="1">
    <source>
        <dbReference type="SAM" id="MobiDB-lite"/>
    </source>
</evidence>
<dbReference type="EMBL" id="FOYR01000001">
    <property type="protein sequence ID" value="SFR33776.1"/>
    <property type="molecule type" value="Genomic_DNA"/>
</dbReference>
<protein>
    <submittedName>
        <fullName evidence="2">Uncharacterized protein</fullName>
    </submittedName>
</protein>
<gene>
    <name evidence="2" type="ORF">SAMN04488591_0369</name>
</gene>
<feature type="compositionally biased region" description="Basic and acidic residues" evidence="1">
    <location>
        <begin position="266"/>
        <end position="284"/>
    </location>
</feature>
<feature type="region of interest" description="Disordered" evidence="1">
    <location>
        <begin position="252"/>
        <end position="284"/>
    </location>
</feature>
<name>A0A1I6FV59_9MICO</name>
<sequence length="324" mass="36217">MASWAEFEEKEFETLANAALVMQQLPGGMPVQLFSPGQVLEKTLGFDFATYVDPLGPLYRALFGATPGAPGVRSGPFPSRQVPTSAATGLLNVFLQYKRPQFFDQRHRSKVQPSGQPHLAFMIEERSSKGTDKYAQVGALDNLEVALQSQALVRYVCPSTWQKHELYRRFSSGELLTTSAFVAPRLLRLASQSGYHRRWTFLEATPGRGIPNPEGIELPAETGVDFTMTLTETRQGLGSPRTTTELFASATERTSTTRGSLRQYRKSSDPGQFREHEQQERRMRDEVRLTPQEHQEIVNEAVSLALVARDLRIQWMIAAAPDTA</sequence>
<dbReference type="Proteomes" id="UP000198877">
    <property type="component" value="Unassembled WGS sequence"/>
</dbReference>
<proteinExistence type="predicted"/>
<dbReference type="AlphaFoldDB" id="A0A1I6FV59"/>
<dbReference type="RefSeq" id="WP_139232186.1">
    <property type="nucleotide sequence ID" value="NZ_FOYR01000001.1"/>
</dbReference>
<accession>A0A1I6FV59</accession>
<reference evidence="3" key="1">
    <citation type="submission" date="2016-10" db="EMBL/GenBank/DDBJ databases">
        <authorList>
            <person name="Varghese N."/>
            <person name="Submissions S."/>
        </authorList>
    </citation>
    <scope>NUCLEOTIDE SEQUENCE [LARGE SCALE GENOMIC DNA]</scope>
    <source>
        <strain evidence="3">CL127</strain>
    </source>
</reference>
<evidence type="ECO:0000313" key="2">
    <source>
        <dbReference type="EMBL" id="SFR33776.1"/>
    </source>
</evidence>